<dbReference type="Proteomes" id="UP001597182">
    <property type="component" value="Unassembled WGS sequence"/>
</dbReference>
<name>A0ABW3VRL2_9PSEU</name>
<evidence type="ECO:0000313" key="4">
    <source>
        <dbReference type="EMBL" id="MFD1236960.1"/>
    </source>
</evidence>
<proteinExistence type="predicted"/>
<accession>A0ABW3VRL2</accession>
<dbReference type="SUPFAM" id="SSF46689">
    <property type="entry name" value="Homeodomain-like"/>
    <property type="match status" value="1"/>
</dbReference>
<dbReference type="Gene3D" id="1.10.357.10">
    <property type="entry name" value="Tetracycline Repressor, domain 2"/>
    <property type="match status" value="1"/>
</dbReference>
<evidence type="ECO:0000256" key="2">
    <source>
        <dbReference type="PROSITE-ProRule" id="PRU00335"/>
    </source>
</evidence>
<feature type="DNA-binding region" description="H-T-H motif" evidence="2">
    <location>
        <begin position="37"/>
        <end position="56"/>
    </location>
</feature>
<dbReference type="InterPro" id="IPR009057">
    <property type="entry name" value="Homeodomain-like_sf"/>
</dbReference>
<reference evidence="5" key="1">
    <citation type="journal article" date="2019" name="Int. J. Syst. Evol. Microbiol.">
        <title>The Global Catalogue of Microorganisms (GCM) 10K type strain sequencing project: providing services to taxonomists for standard genome sequencing and annotation.</title>
        <authorList>
            <consortium name="The Broad Institute Genomics Platform"/>
            <consortium name="The Broad Institute Genome Sequencing Center for Infectious Disease"/>
            <person name="Wu L."/>
            <person name="Ma J."/>
        </authorList>
    </citation>
    <scope>NUCLEOTIDE SEQUENCE [LARGE SCALE GENOMIC DNA]</scope>
    <source>
        <strain evidence="5">CCUG 49018</strain>
    </source>
</reference>
<dbReference type="PROSITE" id="PS50977">
    <property type="entry name" value="HTH_TETR_2"/>
    <property type="match status" value="1"/>
</dbReference>
<evidence type="ECO:0000259" key="3">
    <source>
        <dbReference type="PROSITE" id="PS50977"/>
    </source>
</evidence>
<evidence type="ECO:0000256" key="1">
    <source>
        <dbReference type="ARBA" id="ARBA00023125"/>
    </source>
</evidence>
<dbReference type="PANTHER" id="PTHR30055">
    <property type="entry name" value="HTH-TYPE TRANSCRIPTIONAL REGULATOR RUTR"/>
    <property type="match status" value="1"/>
</dbReference>
<sequence length="195" mass="20706">MTSSRNKPGVSTVRLDDGAVLDAARACVLDVGVRRTTLADVARRAGVSRMSLYRRWSGIDELVGDVLTRELHTLTGDALDGDRAALVARVVEVCEALRRHGLVRKIVDVDPELLLPYVLRRRGRSTEAIVDRLTVAILAAQAGGTVRQGDAGLLARFVLLTAQSYVLSAGAVAADAPAAGLPGELATLLDGYLRP</sequence>
<dbReference type="Pfam" id="PF00440">
    <property type="entry name" value="TetR_N"/>
    <property type="match status" value="1"/>
</dbReference>
<dbReference type="InterPro" id="IPR001647">
    <property type="entry name" value="HTH_TetR"/>
</dbReference>
<keyword evidence="5" id="KW-1185">Reference proteome</keyword>
<gene>
    <name evidence="4" type="ORF">ACFQ34_27040</name>
</gene>
<evidence type="ECO:0000313" key="5">
    <source>
        <dbReference type="Proteomes" id="UP001597182"/>
    </source>
</evidence>
<dbReference type="EMBL" id="JBHTMB010000249">
    <property type="protein sequence ID" value="MFD1236960.1"/>
    <property type="molecule type" value="Genomic_DNA"/>
</dbReference>
<keyword evidence="1 2" id="KW-0238">DNA-binding</keyword>
<protein>
    <submittedName>
        <fullName evidence="4">TetR/AcrR family transcriptional regulator</fullName>
    </submittedName>
</protein>
<feature type="domain" description="HTH tetR-type" evidence="3">
    <location>
        <begin position="14"/>
        <end position="74"/>
    </location>
</feature>
<comment type="caution">
    <text evidence="4">The sequence shown here is derived from an EMBL/GenBank/DDBJ whole genome shotgun (WGS) entry which is preliminary data.</text>
</comment>
<dbReference type="RefSeq" id="WP_199796708.1">
    <property type="nucleotide sequence ID" value="NZ_BAABKS010000027.1"/>
</dbReference>
<organism evidence="4 5">
    <name type="scientific">Pseudonocardia benzenivorans</name>
    <dbReference type="NCBI Taxonomy" id="228005"/>
    <lineage>
        <taxon>Bacteria</taxon>
        <taxon>Bacillati</taxon>
        <taxon>Actinomycetota</taxon>
        <taxon>Actinomycetes</taxon>
        <taxon>Pseudonocardiales</taxon>
        <taxon>Pseudonocardiaceae</taxon>
        <taxon>Pseudonocardia</taxon>
    </lineage>
</organism>
<dbReference type="InterPro" id="IPR050109">
    <property type="entry name" value="HTH-type_TetR-like_transc_reg"/>
</dbReference>
<dbReference type="PANTHER" id="PTHR30055:SF153">
    <property type="entry name" value="HTH-TYPE TRANSCRIPTIONAL REPRESSOR RV3405C"/>
    <property type="match status" value="1"/>
</dbReference>